<dbReference type="Gene3D" id="3.40.50.620">
    <property type="entry name" value="HUPs"/>
    <property type="match status" value="1"/>
</dbReference>
<organism evidence="10">
    <name type="scientific">Aegilops tauschii</name>
    <name type="common">Tausch's goatgrass</name>
    <name type="synonym">Aegilops squarrosa</name>
    <dbReference type="NCBI Taxonomy" id="37682"/>
    <lineage>
        <taxon>Eukaryota</taxon>
        <taxon>Viridiplantae</taxon>
        <taxon>Streptophyta</taxon>
        <taxon>Embryophyta</taxon>
        <taxon>Tracheophyta</taxon>
        <taxon>Spermatophyta</taxon>
        <taxon>Magnoliopsida</taxon>
        <taxon>Liliopsida</taxon>
        <taxon>Poales</taxon>
        <taxon>Poaceae</taxon>
        <taxon>BOP clade</taxon>
        <taxon>Pooideae</taxon>
        <taxon>Triticodae</taxon>
        <taxon>Triticeae</taxon>
        <taxon>Triticinae</taxon>
        <taxon>Aegilops</taxon>
    </lineage>
</organism>
<keyword evidence="2 9" id="KW-0436">Ligase</keyword>
<dbReference type="Pfam" id="PF00579">
    <property type="entry name" value="tRNA-synt_1b"/>
    <property type="match status" value="1"/>
</dbReference>
<evidence type="ECO:0000256" key="7">
    <source>
        <dbReference type="ARBA" id="ARBA00033323"/>
    </source>
</evidence>
<keyword evidence="3 9" id="KW-0547">Nucleotide-binding</keyword>
<dbReference type="GO" id="GO:0005737">
    <property type="term" value="C:cytoplasm"/>
    <property type="evidence" value="ECO:0007669"/>
    <property type="project" value="TreeGrafter"/>
</dbReference>
<evidence type="ECO:0000256" key="4">
    <source>
        <dbReference type="ARBA" id="ARBA00022840"/>
    </source>
</evidence>
<evidence type="ECO:0000256" key="9">
    <source>
        <dbReference type="RuleBase" id="RU363036"/>
    </source>
</evidence>
<evidence type="ECO:0000256" key="6">
    <source>
        <dbReference type="ARBA" id="ARBA00023146"/>
    </source>
</evidence>
<dbReference type="PANTHER" id="PTHR46264">
    <property type="entry name" value="TYROSINE-TRNA LIGASE"/>
    <property type="match status" value="1"/>
</dbReference>
<dbReference type="PANTHER" id="PTHR46264:SF4">
    <property type="entry name" value="TYROSINE--TRNA LIGASE, CYTOPLASMIC"/>
    <property type="match status" value="1"/>
</dbReference>
<comment type="catalytic activity">
    <reaction evidence="8">
        <text>tRNA(Tyr) + L-tyrosine + ATP = L-tyrosyl-tRNA(Tyr) + AMP + diphosphate + H(+)</text>
        <dbReference type="Rhea" id="RHEA:10220"/>
        <dbReference type="Rhea" id="RHEA-COMP:9706"/>
        <dbReference type="Rhea" id="RHEA-COMP:9707"/>
        <dbReference type="ChEBI" id="CHEBI:15378"/>
        <dbReference type="ChEBI" id="CHEBI:30616"/>
        <dbReference type="ChEBI" id="CHEBI:33019"/>
        <dbReference type="ChEBI" id="CHEBI:58315"/>
        <dbReference type="ChEBI" id="CHEBI:78442"/>
        <dbReference type="ChEBI" id="CHEBI:78536"/>
        <dbReference type="ChEBI" id="CHEBI:456215"/>
        <dbReference type="EC" id="6.1.1.1"/>
    </reaction>
</comment>
<evidence type="ECO:0000256" key="1">
    <source>
        <dbReference type="ARBA" id="ARBA00013160"/>
    </source>
</evidence>
<dbReference type="GO" id="GO:0006437">
    <property type="term" value="P:tyrosyl-tRNA aminoacylation"/>
    <property type="evidence" value="ECO:0007669"/>
    <property type="project" value="TreeGrafter"/>
</dbReference>
<evidence type="ECO:0000256" key="5">
    <source>
        <dbReference type="ARBA" id="ARBA00022917"/>
    </source>
</evidence>
<dbReference type="EC" id="6.1.1.1" evidence="1"/>
<proteinExistence type="inferred from homology"/>
<dbReference type="SUPFAM" id="SSF52374">
    <property type="entry name" value="Nucleotidylyl transferase"/>
    <property type="match status" value="1"/>
</dbReference>
<keyword evidence="5 9" id="KW-0648">Protein biosynthesis</keyword>
<dbReference type="InterPro" id="IPR014729">
    <property type="entry name" value="Rossmann-like_a/b/a_fold"/>
</dbReference>
<dbReference type="EnsemblPlants" id="EMT24607">
    <property type="protein sequence ID" value="EMT24607"/>
    <property type="gene ID" value="F775_10516"/>
</dbReference>
<evidence type="ECO:0000256" key="8">
    <source>
        <dbReference type="ARBA" id="ARBA00048248"/>
    </source>
</evidence>
<sequence length="399" mass="44152">MAAWMGVEERAETLRSTAEELVGEDELLPLLHGNPSPVCLDSFEPSVSGRVNIWQVNDNSLNLNLLAGQVAPHAPALNSLRFGVGKVINVNKMVRAGCRVKMLIADQRTGLDSSEIRAAGRHAIEVWKALGMSSDGVEFLWCSEETSRRAHEYWPLVMGISRNHRVGWLASLHADPENVKCNQLLEPIMKCADILFLEADICQMGVDRRESEVTKKIKKAFCPPKITQGNPCLEYVEHIVLPWFREFEVVPPDGGNRTYLGIEELLEDYGSGTVHPRDLKPALAKAINQILQNCEAKGPCDAVKSADMVVLKKHVYELGNEVTVQLQYIKILACQGGEIPQFREAADGNTNASGKRTLASLHKAHSSNLKITQGLELARAVSHFEIGWHIAEAEERVIT</sequence>
<evidence type="ECO:0000256" key="3">
    <source>
        <dbReference type="ARBA" id="ARBA00022741"/>
    </source>
</evidence>
<keyword evidence="4 9" id="KW-0067">ATP-binding</keyword>
<dbReference type="ExpressionAtlas" id="M8CBW8">
    <property type="expression patterns" value="baseline"/>
</dbReference>
<name>M8CBW8_AEGTA</name>
<evidence type="ECO:0000256" key="2">
    <source>
        <dbReference type="ARBA" id="ARBA00022598"/>
    </source>
</evidence>
<comment type="similarity">
    <text evidence="9">Belongs to the class-I aminoacyl-tRNA synthetase family.</text>
</comment>
<keyword evidence="6 9" id="KW-0030">Aminoacyl-tRNA synthetase</keyword>
<reference evidence="10" key="1">
    <citation type="submission" date="2015-06" db="UniProtKB">
        <authorList>
            <consortium name="EnsemblPlants"/>
        </authorList>
    </citation>
    <scope>IDENTIFICATION</scope>
</reference>
<dbReference type="GO" id="GO:0005524">
    <property type="term" value="F:ATP binding"/>
    <property type="evidence" value="ECO:0007669"/>
    <property type="project" value="UniProtKB-KW"/>
</dbReference>
<dbReference type="Gene3D" id="1.10.240.10">
    <property type="entry name" value="Tyrosyl-Transfer RNA Synthetase"/>
    <property type="match status" value="1"/>
</dbReference>
<dbReference type="AlphaFoldDB" id="M8CBW8"/>
<dbReference type="InterPro" id="IPR002305">
    <property type="entry name" value="aa-tRNA-synth_Ic"/>
</dbReference>
<dbReference type="InterPro" id="IPR050489">
    <property type="entry name" value="Tyr-tRNA_synthase"/>
</dbReference>
<accession>M8CBW8</accession>
<dbReference type="GO" id="GO:0004831">
    <property type="term" value="F:tyrosine-tRNA ligase activity"/>
    <property type="evidence" value="ECO:0007669"/>
    <property type="project" value="UniProtKB-EC"/>
</dbReference>
<evidence type="ECO:0000313" key="10">
    <source>
        <dbReference type="EnsemblPlants" id="EMT24607"/>
    </source>
</evidence>
<protein>
    <recommendedName>
        <fullName evidence="1">tyrosine--tRNA ligase</fullName>
        <ecNumber evidence="1">6.1.1.1</ecNumber>
    </recommendedName>
    <alternativeName>
        <fullName evidence="7">Tyrosyl-tRNA synthetase</fullName>
    </alternativeName>
</protein>